<gene>
    <name evidence="2" type="ORF">MMYC01_207198</name>
</gene>
<dbReference type="EMBL" id="LCTW02000163">
    <property type="protein sequence ID" value="KXX77386.1"/>
    <property type="molecule type" value="Genomic_DNA"/>
</dbReference>
<sequence length="151" mass="17071">MAIGGMTLGYLLFSILHFFQFALAITVCALYGVELDRARKAGVHAEGKWAIVGGLSALTAILYGIPSILRFALVWAWNFVLFILWIVLFGLFGRMYINQAVDGNADIQRMKNAVWVVLANAILWLIGTLAHLVYWWGHRERRSRFTSRAKL</sequence>
<proteinExistence type="predicted"/>
<organism evidence="2 3">
    <name type="scientific">Madurella mycetomatis</name>
    <dbReference type="NCBI Taxonomy" id="100816"/>
    <lineage>
        <taxon>Eukaryota</taxon>
        <taxon>Fungi</taxon>
        <taxon>Dikarya</taxon>
        <taxon>Ascomycota</taxon>
        <taxon>Pezizomycotina</taxon>
        <taxon>Sordariomycetes</taxon>
        <taxon>Sordariomycetidae</taxon>
        <taxon>Sordariales</taxon>
        <taxon>Sordariales incertae sedis</taxon>
        <taxon>Madurella</taxon>
    </lineage>
</organism>
<comment type="caution">
    <text evidence="2">The sequence shown here is derived from an EMBL/GenBank/DDBJ whole genome shotgun (WGS) entry which is preliminary data.</text>
</comment>
<evidence type="ECO:0000256" key="1">
    <source>
        <dbReference type="SAM" id="Phobius"/>
    </source>
</evidence>
<dbReference type="PANTHER" id="PTHR42083">
    <property type="entry name" value="MARVEL DOMAIN-CONTAINING PROTEIN"/>
    <property type="match status" value="1"/>
</dbReference>
<dbReference type="AlphaFoldDB" id="A0A175W0X1"/>
<dbReference type="Proteomes" id="UP000078237">
    <property type="component" value="Unassembled WGS sequence"/>
</dbReference>
<name>A0A175W0X1_9PEZI</name>
<evidence type="ECO:0000313" key="3">
    <source>
        <dbReference type="Proteomes" id="UP000078237"/>
    </source>
</evidence>
<feature type="transmembrane region" description="Helical" evidence="1">
    <location>
        <begin position="72"/>
        <end position="93"/>
    </location>
</feature>
<keyword evidence="3" id="KW-1185">Reference proteome</keyword>
<feature type="transmembrane region" description="Helical" evidence="1">
    <location>
        <begin position="113"/>
        <end position="136"/>
    </location>
</feature>
<evidence type="ECO:0000313" key="2">
    <source>
        <dbReference type="EMBL" id="KXX77386.1"/>
    </source>
</evidence>
<dbReference type="PANTHER" id="PTHR42083:SF1">
    <property type="entry name" value="MARVEL DOMAIN-CONTAINING PROTEIN"/>
    <property type="match status" value="1"/>
</dbReference>
<protein>
    <submittedName>
        <fullName evidence="2">Uncharacterized protein</fullName>
    </submittedName>
</protein>
<keyword evidence="1" id="KW-0472">Membrane</keyword>
<feature type="transmembrane region" description="Helical" evidence="1">
    <location>
        <begin position="48"/>
        <end position="65"/>
    </location>
</feature>
<keyword evidence="1" id="KW-1133">Transmembrane helix</keyword>
<accession>A0A175W0X1</accession>
<reference evidence="2 3" key="1">
    <citation type="journal article" date="2016" name="Genome Announc.">
        <title>Genome Sequence of Madurella mycetomatis mm55, Isolated from a Human Mycetoma Case in Sudan.</title>
        <authorList>
            <person name="Smit S."/>
            <person name="Derks M.F."/>
            <person name="Bervoets S."/>
            <person name="Fahal A."/>
            <person name="van Leeuwen W."/>
            <person name="van Belkum A."/>
            <person name="van de Sande W.W."/>
        </authorList>
    </citation>
    <scope>NUCLEOTIDE SEQUENCE [LARGE SCALE GENOMIC DNA]</scope>
    <source>
        <strain evidence="3">mm55</strain>
    </source>
</reference>
<dbReference type="VEuPathDB" id="FungiDB:MMYC01_207198"/>
<keyword evidence="1" id="KW-0812">Transmembrane</keyword>
<dbReference type="OrthoDB" id="5363290at2759"/>